<keyword evidence="9 13" id="KW-0539">Nucleus</keyword>
<dbReference type="InterPro" id="IPR027417">
    <property type="entry name" value="P-loop_NTPase"/>
</dbReference>
<dbReference type="InterPro" id="IPR003593">
    <property type="entry name" value="AAA+_ATPase"/>
</dbReference>
<keyword evidence="17" id="KW-1185">Reference proteome</keyword>
<dbReference type="GeneTree" id="ENSGT01150000286951"/>
<dbReference type="Gene3D" id="3.40.50.300">
    <property type="entry name" value="P-loop containing nucleotide triphosphate hydrolases"/>
    <property type="match status" value="1"/>
</dbReference>
<evidence type="ECO:0000256" key="6">
    <source>
        <dbReference type="ARBA" id="ARBA00022806"/>
    </source>
</evidence>
<dbReference type="SUPFAM" id="SSF52540">
    <property type="entry name" value="P-loop containing nucleoside triphosphate hydrolases"/>
    <property type="match status" value="1"/>
</dbReference>
<comment type="catalytic activity">
    <reaction evidence="13">
        <text>ATP + H2O = ADP + phosphate + H(+)</text>
        <dbReference type="Rhea" id="RHEA:13065"/>
        <dbReference type="ChEBI" id="CHEBI:15377"/>
        <dbReference type="ChEBI" id="CHEBI:15378"/>
        <dbReference type="ChEBI" id="CHEBI:30616"/>
        <dbReference type="ChEBI" id="CHEBI:43474"/>
        <dbReference type="ChEBI" id="CHEBI:456216"/>
        <dbReference type="EC" id="3.6.4.12"/>
    </reaction>
</comment>
<dbReference type="PANTHER" id="PTHR11630">
    <property type="entry name" value="DNA REPLICATION LICENSING FACTOR MCM FAMILY MEMBER"/>
    <property type="match status" value="1"/>
</dbReference>
<dbReference type="Pfam" id="PF17855">
    <property type="entry name" value="MCM_lid"/>
    <property type="match status" value="1"/>
</dbReference>
<dbReference type="InterPro" id="IPR041562">
    <property type="entry name" value="MCM_lid"/>
</dbReference>
<evidence type="ECO:0000256" key="5">
    <source>
        <dbReference type="ARBA" id="ARBA00022801"/>
    </source>
</evidence>
<comment type="function">
    <text evidence="13">Acts as component of the MCM2-7 complex (MCM complex) which is the replicative helicase essential for 'once per cell cycle' DNA replication initiation and elongation in eukaryotic cells. The active ATPase sites in the MCM2-7 ring are formed through the interaction surfaces of two neighboring subunits such that a critical structure of a conserved arginine finger motif is provided in trans relative to the ATP-binding site of the Walker A box of the adjacent subunit. The six ATPase active sites, however, are likely to contribute differentially to the complex helicase activity.</text>
</comment>
<dbReference type="FunFam" id="3.30.1640.10:FF:000001">
    <property type="entry name" value="DNA helicase"/>
    <property type="match status" value="1"/>
</dbReference>
<keyword evidence="8 12" id="KW-0238">DNA-binding</keyword>
<dbReference type="CDD" id="cd17755">
    <property type="entry name" value="MCM4"/>
    <property type="match status" value="1"/>
</dbReference>
<dbReference type="SMART" id="SM00350">
    <property type="entry name" value="MCM"/>
    <property type="match status" value="1"/>
</dbReference>
<evidence type="ECO:0000256" key="9">
    <source>
        <dbReference type="ARBA" id="ARBA00023242"/>
    </source>
</evidence>
<dbReference type="GO" id="GO:0017116">
    <property type="term" value="F:single-stranded DNA helicase activity"/>
    <property type="evidence" value="ECO:0007669"/>
    <property type="project" value="TreeGrafter"/>
</dbReference>
<dbReference type="GO" id="GO:0003697">
    <property type="term" value="F:single-stranded DNA binding"/>
    <property type="evidence" value="ECO:0007669"/>
    <property type="project" value="TreeGrafter"/>
</dbReference>
<dbReference type="Pfam" id="PF21128">
    <property type="entry name" value="WHD_MCM4"/>
    <property type="match status" value="1"/>
</dbReference>
<dbReference type="PROSITE" id="PS50051">
    <property type="entry name" value="MCM_2"/>
    <property type="match status" value="1"/>
</dbReference>
<comment type="similarity">
    <text evidence="2 12">Belongs to the MCM family.</text>
</comment>
<protein>
    <recommendedName>
        <fullName evidence="13">DNA replication licensing factor MCM4</fullName>
        <ecNumber evidence="13">3.6.4.12</ecNumber>
    </recommendedName>
</protein>
<dbReference type="EC" id="3.6.4.12" evidence="13"/>
<dbReference type="SUPFAM" id="SSF50249">
    <property type="entry name" value="Nucleic acid-binding proteins"/>
    <property type="match status" value="1"/>
</dbReference>
<feature type="region of interest" description="Disordered" evidence="14">
    <location>
        <begin position="1"/>
        <end position="138"/>
    </location>
</feature>
<dbReference type="PRINTS" id="PR01660">
    <property type="entry name" value="MCMPROTEIN4"/>
</dbReference>
<sequence>MSSPASTPGGRKRGRNANPPTRIEDPTSPPSQRRRGQDSSAGDLMPMPTSPATDMLSPAAPQDTSLFSSPRPSGPNEVDISSPLVYGTPSSRVEGTPRSGVRGTPARQRPDLGSVRKAPQVDLHSDQPSADNAVASEPSAGQNLVIWGTDVNVGTCKEKFQRFLQRFIDPTSTEDENAGLDLNEPLYMQKLEEISVVGDPVLNVNCRHVQSFDAELYRQLICYPQEVIPTFDMAVNELFFERFPDSVLEYQIQVRPYNALKTKNMRNLNPEGIYRAVPMRVHPRQSNVRSVYKTHIDAIHFRKTDEKRLHGLDQDGEQKLFTEDRVQTLKELAAKPDVYERLASALAPSIYEHEDIKKGILLQLFGGTRKDFSQTGRGNFRAEVNILLCGDPGTSKSQLLQYVYNLVPRGQYTSGKGSSAVGLTAYVMKDPETRQLVLQTGALVLSDNGICCIDEFDKMSDNTRSVLHEVMEQQTLSIAKAGIICQLNARTAVLAAANPVESQWNPKKTTIENIQLPHTLLSRFDLIFLMLDPQDEAYDRRLAHHLVSLYYQTEEQMEEEFLDMALLKDYIAYARTYISPRLSEEASQALIEAYVDMRKIGSGRGMVSAYPRQLESLIRLAEAHAKVRFSEKVETIDVEEAKRLHREALKQSATDPRTGFVDISILTTGMSATARKRKEEVAQALKKLIQAKGKTPAMKYQQLLEDLRGQSETAITKELFDEALRALADEDYLTVTGKTVRLLA</sequence>
<keyword evidence="10" id="KW-0131">Cell cycle</keyword>
<dbReference type="InterPro" id="IPR012340">
    <property type="entry name" value="NA-bd_OB-fold"/>
</dbReference>
<dbReference type="GO" id="GO:0005524">
    <property type="term" value="F:ATP binding"/>
    <property type="evidence" value="ECO:0007669"/>
    <property type="project" value="UniProtKB-UniRule"/>
</dbReference>
<evidence type="ECO:0000256" key="11">
    <source>
        <dbReference type="ARBA" id="ARBA00045440"/>
    </source>
</evidence>
<dbReference type="GO" id="GO:1902975">
    <property type="term" value="P:mitotic DNA replication initiation"/>
    <property type="evidence" value="ECO:0007669"/>
    <property type="project" value="TreeGrafter"/>
</dbReference>
<evidence type="ECO:0000256" key="8">
    <source>
        <dbReference type="ARBA" id="ARBA00023125"/>
    </source>
</evidence>
<reference evidence="16" key="2">
    <citation type="submission" date="2025-09" db="UniProtKB">
        <authorList>
            <consortium name="Ensembl"/>
        </authorList>
    </citation>
    <scope>IDENTIFICATION</scope>
</reference>
<comment type="subcellular location">
    <subcellularLocation>
        <location evidence="1">Nucleus</location>
    </subcellularLocation>
</comment>
<dbReference type="InterPro" id="IPR027925">
    <property type="entry name" value="MCM_N"/>
</dbReference>
<dbReference type="InterPro" id="IPR001208">
    <property type="entry name" value="MCM_dom"/>
</dbReference>
<accession>A0A8C7YWD3</accession>
<feature type="domain" description="MCM C-terminal AAA(+) ATPase" evidence="15">
    <location>
        <begin position="338"/>
        <end position="546"/>
    </location>
</feature>
<keyword evidence="3 13" id="KW-0235">DNA replication</keyword>
<evidence type="ECO:0000313" key="17">
    <source>
        <dbReference type="Proteomes" id="UP000694383"/>
    </source>
</evidence>
<evidence type="ECO:0000256" key="4">
    <source>
        <dbReference type="ARBA" id="ARBA00022741"/>
    </source>
</evidence>
<evidence type="ECO:0000256" key="13">
    <source>
        <dbReference type="RuleBase" id="RU368062"/>
    </source>
</evidence>
<dbReference type="GO" id="GO:0016787">
    <property type="term" value="F:hydrolase activity"/>
    <property type="evidence" value="ECO:0007669"/>
    <property type="project" value="UniProtKB-KW"/>
</dbReference>
<dbReference type="SMART" id="SM00382">
    <property type="entry name" value="AAA"/>
    <property type="match status" value="1"/>
</dbReference>
<evidence type="ECO:0000259" key="15">
    <source>
        <dbReference type="PROSITE" id="PS50051"/>
    </source>
</evidence>
<evidence type="ECO:0000313" key="16">
    <source>
        <dbReference type="Ensembl" id="ENSOSIP00000033120.1"/>
    </source>
</evidence>
<dbReference type="Proteomes" id="UP000694383">
    <property type="component" value="Unplaced"/>
</dbReference>
<proteinExistence type="inferred from homology"/>
<name>A0A8C7YWD3_9TELE</name>
<dbReference type="InterPro" id="IPR031327">
    <property type="entry name" value="MCM"/>
</dbReference>
<keyword evidence="7 12" id="KW-0067">ATP-binding</keyword>
<evidence type="ECO:0000256" key="1">
    <source>
        <dbReference type="ARBA" id="ARBA00004123"/>
    </source>
</evidence>
<dbReference type="AlphaFoldDB" id="A0A8C7YWD3"/>
<evidence type="ECO:0000256" key="14">
    <source>
        <dbReference type="SAM" id="MobiDB-lite"/>
    </source>
</evidence>
<dbReference type="PROSITE" id="PS00847">
    <property type="entry name" value="MCM_1"/>
    <property type="match status" value="1"/>
</dbReference>
<dbReference type="GO" id="GO:0005634">
    <property type="term" value="C:nucleus"/>
    <property type="evidence" value="ECO:0007669"/>
    <property type="project" value="UniProtKB-SubCell"/>
</dbReference>
<dbReference type="Pfam" id="PF14551">
    <property type="entry name" value="MCM_N"/>
    <property type="match status" value="1"/>
</dbReference>
<dbReference type="InterPro" id="IPR018525">
    <property type="entry name" value="MCM_CS"/>
</dbReference>
<dbReference type="InterPro" id="IPR008047">
    <property type="entry name" value="MCM_4"/>
</dbReference>
<dbReference type="GO" id="GO:0006271">
    <property type="term" value="P:DNA strand elongation involved in DNA replication"/>
    <property type="evidence" value="ECO:0007669"/>
    <property type="project" value="TreeGrafter"/>
</dbReference>
<keyword evidence="6 13" id="KW-0347">Helicase</keyword>
<dbReference type="Gene3D" id="3.30.1640.10">
    <property type="entry name" value="mini-chromosome maintenance (MCM) complex, chain A, domain 1"/>
    <property type="match status" value="1"/>
</dbReference>
<reference evidence="16" key="1">
    <citation type="submission" date="2025-08" db="UniProtKB">
        <authorList>
            <consortium name="Ensembl"/>
        </authorList>
    </citation>
    <scope>IDENTIFICATION</scope>
</reference>
<comment type="subunit">
    <text evidence="13">Component of the MCM2-7 complex.</text>
</comment>
<dbReference type="PRINTS" id="PR01657">
    <property type="entry name" value="MCMFAMILY"/>
</dbReference>
<organism evidence="16 17">
    <name type="scientific">Oryzias sinensis</name>
    <name type="common">Chinese medaka</name>
    <dbReference type="NCBI Taxonomy" id="183150"/>
    <lineage>
        <taxon>Eukaryota</taxon>
        <taxon>Metazoa</taxon>
        <taxon>Chordata</taxon>
        <taxon>Craniata</taxon>
        <taxon>Vertebrata</taxon>
        <taxon>Euteleostomi</taxon>
        <taxon>Actinopterygii</taxon>
        <taxon>Neopterygii</taxon>
        <taxon>Teleostei</taxon>
        <taxon>Neoteleostei</taxon>
        <taxon>Acanthomorphata</taxon>
        <taxon>Ovalentaria</taxon>
        <taxon>Atherinomorphae</taxon>
        <taxon>Beloniformes</taxon>
        <taxon>Adrianichthyidae</taxon>
        <taxon>Oryziinae</taxon>
        <taxon>Oryzias</taxon>
    </lineage>
</organism>
<keyword evidence="4 12" id="KW-0547">Nucleotide-binding</keyword>
<keyword evidence="5 13" id="KW-0378">Hydrolase</keyword>
<feature type="compositionally biased region" description="Polar residues" evidence="14">
    <location>
        <begin position="62"/>
        <end position="71"/>
    </location>
</feature>
<dbReference type="PANTHER" id="PTHR11630:SF66">
    <property type="entry name" value="DNA REPLICATION LICENSING FACTOR MCM4"/>
    <property type="match status" value="1"/>
</dbReference>
<dbReference type="Pfam" id="PF00493">
    <property type="entry name" value="MCM"/>
    <property type="match status" value="1"/>
</dbReference>
<evidence type="ECO:0000256" key="3">
    <source>
        <dbReference type="ARBA" id="ARBA00022705"/>
    </source>
</evidence>
<evidence type="ECO:0000256" key="10">
    <source>
        <dbReference type="ARBA" id="ARBA00023306"/>
    </source>
</evidence>
<evidence type="ECO:0000256" key="7">
    <source>
        <dbReference type="ARBA" id="ARBA00022840"/>
    </source>
</evidence>
<dbReference type="FunFam" id="3.40.50.300:FF:000217">
    <property type="entry name" value="DNA helicase"/>
    <property type="match status" value="1"/>
</dbReference>
<evidence type="ECO:0000256" key="2">
    <source>
        <dbReference type="ARBA" id="ARBA00008010"/>
    </source>
</evidence>
<dbReference type="GO" id="GO:0000727">
    <property type="term" value="P:double-strand break repair via break-induced replication"/>
    <property type="evidence" value="ECO:0007669"/>
    <property type="project" value="TreeGrafter"/>
</dbReference>
<dbReference type="Ensembl" id="ENSOSIT00000034910.1">
    <property type="protein sequence ID" value="ENSOSIP00000033120.1"/>
    <property type="gene ID" value="ENSOSIG00000015948.1"/>
</dbReference>
<dbReference type="GO" id="GO:0042555">
    <property type="term" value="C:MCM complex"/>
    <property type="evidence" value="ECO:0007669"/>
    <property type="project" value="UniProtKB-UniRule"/>
</dbReference>
<comment type="function">
    <text evidence="11">Acts as a component of the MCM2-7 complex (MCM complex) which is the replicative helicase essential for 'once per cell cycle' DNA replication initiation and elongation in eukaryotic cells. Core component of CDC45-MCM-GINS (CMG) helicase, the molecular machine that unwinds template DNA during replication, and around which the replisome is built. The active ATPase sites in the MCM2-7 ring are formed through the interaction surfaces of two neighboring subunits such that a critical structure of a conserved arginine finger motif is provided in trans relative to the ATP-binding site of the Walker A box of the adjacent subunit. The six ATPase active sites, however, are likely to contribute differentially to the complex helicase activity.</text>
</comment>
<evidence type="ECO:0000256" key="12">
    <source>
        <dbReference type="RuleBase" id="RU004070"/>
    </source>
</evidence>